<dbReference type="InterPro" id="IPR045540">
    <property type="entry name" value="YegS/DAGK_C"/>
</dbReference>
<dbReference type="PROSITE" id="PS50146">
    <property type="entry name" value="DAGK"/>
    <property type="match status" value="1"/>
</dbReference>
<dbReference type="KEGG" id="xcl:G4Z02_03745"/>
<evidence type="ECO:0000259" key="1">
    <source>
        <dbReference type="PROSITE" id="PS50146"/>
    </source>
</evidence>
<evidence type="ECO:0000313" key="3">
    <source>
        <dbReference type="Proteomes" id="UP000514720"/>
    </source>
</evidence>
<dbReference type="GO" id="GO:0016301">
    <property type="term" value="F:kinase activity"/>
    <property type="evidence" value="ECO:0007669"/>
    <property type="project" value="InterPro"/>
</dbReference>
<dbReference type="InterPro" id="IPR001206">
    <property type="entry name" value="Diacylglycerol_kinase_cat_dom"/>
</dbReference>
<dbReference type="Pfam" id="PF00781">
    <property type="entry name" value="DAGK_cat"/>
    <property type="match status" value="1"/>
</dbReference>
<keyword evidence="3" id="KW-1185">Reference proteome</keyword>
<dbReference type="Gene3D" id="2.60.200.40">
    <property type="match status" value="1"/>
</dbReference>
<organism evidence="2 3">
    <name type="scientific">Candidatus Xianfuyuplasma coldseepsis</name>
    <dbReference type="NCBI Taxonomy" id="2782163"/>
    <lineage>
        <taxon>Bacteria</taxon>
        <taxon>Bacillati</taxon>
        <taxon>Mycoplasmatota</taxon>
        <taxon>Mollicutes</taxon>
        <taxon>Candidatus Izemoplasmatales</taxon>
        <taxon>Candidatus Izemoplasmataceae</taxon>
        <taxon>Candidatus Xianfuyuplasma</taxon>
    </lineage>
</organism>
<proteinExistence type="predicted"/>
<evidence type="ECO:0000313" key="2">
    <source>
        <dbReference type="EMBL" id="QMS84901.1"/>
    </source>
</evidence>
<feature type="domain" description="DAGKc" evidence="1">
    <location>
        <begin position="1"/>
        <end position="101"/>
    </location>
</feature>
<dbReference type="InterPro" id="IPR016064">
    <property type="entry name" value="NAD/diacylglycerol_kinase_sf"/>
</dbReference>
<protein>
    <recommendedName>
        <fullName evidence="1">DAGKc domain-containing protein</fullName>
    </recommendedName>
</protein>
<reference evidence="2 3" key="1">
    <citation type="submission" date="2020-02" db="EMBL/GenBank/DDBJ databases">
        <authorList>
            <person name="Zheng R.K."/>
            <person name="Sun C.M."/>
        </authorList>
    </citation>
    <scope>NUCLEOTIDE SEQUENCE [LARGE SCALE GENOMIC DNA]</scope>
    <source>
        <strain evidence="3">zrk13</strain>
    </source>
</reference>
<dbReference type="Pfam" id="PF19279">
    <property type="entry name" value="YegS_C"/>
    <property type="match status" value="1"/>
</dbReference>
<dbReference type="Gene3D" id="3.40.50.10330">
    <property type="entry name" value="Probable inorganic polyphosphate/atp-NAD kinase, domain 1"/>
    <property type="match status" value="1"/>
</dbReference>
<sequence length="283" mass="32556">MDLILYNPKSKNSRGNIQTHKLIKAYKKANKPFRLKSILKIDDVTSYLDEHTHFQNIILLGGDGTINNLVNNIVHYDLQPDIYLKKNGSGNDFLRTLKIQDHKPQFIMENTLDNTDKHYFINGTGIGLDGLVIDYVDNAKNKGKLTYFLSSFRAMMNFVPEPLDVTIDGESYHFKKAYTLIINNGQFVGGGMRMTPDANLYDEDLEILVVHRVPKYLLLVIFSSVYFGLHTRFKRYVFHKRGRHIKASFTTPQIGQSDGEKFIDVTTVEVQSTNKNIHFRAYK</sequence>
<dbReference type="Proteomes" id="UP000514720">
    <property type="component" value="Chromosome"/>
</dbReference>
<name>A0A7L7KQ31_9MOLU</name>
<dbReference type="InterPro" id="IPR017438">
    <property type="entry name" value="ATP-NAD_kinase_N"/>
</dbReference>
<gene>
    <name evidence="2" type="ORF">G4Z02_03745</name>
</gene>
<dbReference type="SUPFAM" id="SSF111331">
    <property type="entry name" value="NAD kinase/diacylglycerol kinase-like"/>
    <property type="match status" value="1"/>
</dbReference>
<dbReference type="EMBL" id="CP048914">
    <property type="protein sequence ID" value="QMS84901.1"/>
    <property type="molecule type" value="Genomic_DNA"/>
</dbReference>
<dbReference type="RefSeq" id="WP_258878523.1">
    <property type="nucleotide sequence ID" value="NZ_CP048914.1"/>
</dbReference>
<dbReference type="AlphaFoldDB" id="A0A7L7KQ31"/>
<accession>A0A7L7KQ31</accession>